<gene>
    <name evidence="2" type="ORF">DU508_02885</name>
</gene>
<evidence type="ECO:0000313" key="3">
    <source>
        <dbReference type="Proteomes" id="UP000253961"/>
    </source>
</evidence>
<name>A0A369Q382_9SPHI</name>
<dbReference type="OrthoDB" id="2513075at2"/>
<evidence type="ECO:0000313" key="2">
    <source>
        <dbReference type="EMBL" id="RDC57915.1"/>
    </source>
</evidence>
<dbReference type="Gene3D" id="3.40.50.1110">
    <property type="entry name" value="SGNH hydrolase"/>
    <property type="match status" value="1"/>
</dbReference>
<dbReference type="AlphaFoldDB" id="A0A369Q382"/>
<dbReference type="GO" id="GO:0016788">
    <property type="term" value="F:hydrolase activity, acting on ester bonds"/>
    <property type="evidence" value="ECO:0007669"/>
    <property type="project" value="UniProtKB-ARBA"/>
</dbReference>
<dbReference type="Proteomes" id="UP000253961">
    <property type="component" value="Unassembled WGS sequence"/>
</dbReference>
<reference evidence="2 3" key="1">
    <citation type="submission" date="2018-07" db="EMBL/GenBank/DDBJ databases">
        <title>Pedobacter sp. nov., isolated from soil.</title>
        <authorList>
            <person name="Zhou L.Y."/>
            <person name="Du Z.J."/>
        </authorList>
    </citation>
    <scope>NUCLEOTIDE SEQUENCE [LARGE SCALE GENOMIC DNA]</scope>
    <source>
        <strain evidence="2 3">JDX94</strain>
    </source>
</reference>
<keyword evidence="3" id="KW-1185">Reference proteome</keyword>
<evidence type="ECO:0000256" key="1">
    <source>
        <dbReference type="SAM" id="SignalP"/>
    </source>
</evidence>
<comment type="caution">
    <text evidence="2">The sequence shown here is derived from an EMBL/GenBank/DDBJ whole genome shotgun (WGS) entry which is preliminary data.</text>
</comment>
<keyword evidence="1" id="KW-0732">Signal</keyword>
<protein>
    <recommendedName>
        <fullName evidence="4">GDSL family lipase</fullName>
    </recommendedName>
</protein>
<dbReference type="InterPro" id="IPR036514">
    <property type="entry name" value="SGNH_hydro_sf"/>
</dbReference>
<accession>A0A369Q382</accession>
<dbReference type="SUPFAM" id="SSF52266">
    <property type="entry name" value="SGNH hydrolase"/>
    <property type="match status" value="1"/>
</dbReference>
<evidence type="ECO:0008006" key="4">
    <source>
        <dbReference type="Google" id="ProtNLM"/>
    </source>
</evidence>
<organism evidence="2 3">
    <name type="scientific">Pedobacter chinensis</name>
    <dbReference type="NCBI Taxonomy" id="2282421"/>
    <lineage>
        <taxon>Bacteria</taxon>
        <taxon>Pseudomonadati</taxon>
        <taxon>Bacteroidota</taxon>
        <taxon>Sphingobacteriia</taxon>
        <taxon>Sphingobacteriales</taxon>
        <taxon>Sphingobacteriaceae</taxon>
        <taxon>Pedobacter</taxon>
    </lineage>
</organism>
<proteinExistence type="predicted"/>
<feature type="chain" id="PRO_5017084334" description="GDSL family lipase" evidence="1">
    <location>
        <begin position="23"/>
        <end position="90"/>
    </location>
</feature>
<feature type="signal peptide" evidence="1">
    <location>
        <begin position="1"/>
        <end position="22"/>
    </location>
</feature>
<dbReference type="EMBL" id="QPKV01000002">
    <property type="protein sequence ID" value="RDC57915.1"/>
    <property type="molecule type" value="Genomic_DNA"/>
</dbReference>
<sequence>MKLFNHFLLIAMLFCSFIGSYAQNILPTYSQNDFPTYCWQKVSHFETLPKTKAQTIFIGDSITDGAEWSAIFNDPSIINFGIRGDLSTYG</sequence>
<dbReference type="RefSeq" id="WP_115401336.1">
    <property type="nucleotide sequence ID" value="NZ_QPKV01000002.1"/>
</dbReference>